<accession>A0ACD1A935</accession>
<reference evidence="1" key="1">
    <citation type="submission" date="2019-08" db="EMBL/GenBank/DDBJ databases">
        <title>Genome sequence of Clostridiales bacterium MT110.</title>
        <authorList>
            <person name="Cao J."/>
        </authorList>
    </citation>
    <scope>NUCLEOTIDE SEQUENCE</scope>
    <source>
        <strain evidence="1">MT110</strain>
    </source>
</reference>
<organism evidence="1 2">
    <name type="scientific">Anoxybacterium hadale</name>
    <dbReference type="NCBI Taxonomy" id="3408580"/>
    <lineage>
        <taxon>Bacteria</taxon>
        <taxon>Bacillati</taxon>
        <taxon>Bacillota</taxon>
        <taxon>Clostridia</taxon>
        <taxon>Peptostreptococcales</taxon>
        <taxon>Anaerovoracaceae</taxon>
        <taxon>Anoxybacterium</taxon>
    </lineage>
</organism>
<sequence>MKIAFHTLGCKVNQYETQALKEKFQNRGYEIVAEDDFADVYVINTCTVTGLSDRKSRQYIRRAKKINPDSITAVIGCYAQVSPEEAKNIAGVNIVAGTNEKNKLPEYIEAYVRENGVESHIREWDELTEFEDTGIITSMDSRTRAFIKVQEGCNRFCSYCIIPYARGSVRSRAVPHVVAEAKSLIAQGFKELVLTGINTALYGMEKDFSDLVTEKVSETGDNDKEKESIYGIEILIRELNRLDGDFRIRIGSLEPNVIDADYACRLLQYEKLCPHLHLSLQSGSDRILKEMNRSYTQEQYLKLVKRLRDHDPGFGVTTDIIVGFPGETEMDFEDSCSIVELAELSKVHVFKYSKREGTKAAQMKGHISPETKSRRSDALHKLSEKAAEAFCKKNLGTVRRVLLEQYDENTGLLEGLSDNYIKVYCQGDETLCNVFVKVELTELYRDGIKGVLMHS</sequence>
<dbReference type="Proteomes" id="UP000594014">
    <property type="component" value="Chromosome"/>
</dbReference>
<name>A0ACD1A935_9FIRM</name>
<dbReference type="EMBL" id="CP042469">
    <property type="protein sequence ID" value="QOX62947.1"/>
    <property type="molecule type" value="Genomic_DNA"/>
</dbReference>
<proteinExistence type="predicted"/>
<evidence type="ECO:0000313" key="2">
    <source>
        <dbReference type="Proteomes" id="UP000594014"/>
    </source>
</evidence>
<protein>
    <submittedName>
        <fullName evidence="1">MiaB/RimO family radical SAM methylthiotransferase</fullName>
    </submittedName>
</protein>
<gene>
    <name evidence="1" type="ORF">FRZ06_06130</name>
</gene>
<keyword evidence="2" id="KW-1185">Reference proteome</keyword>
<evidence type="ECO:0000313" key="1">
    <source>
        <dbReference type="EMBL" id="QOX62947.1"/>
    </source>
</evidence>